<dbReference type="AlphaFoldDB" id="A0A8J4G001"/>
<reference evidence="8" key="1">
    <citation type="journal article" date="2021" name="Proc. Natl. Acad. Sci. U.S.A.">
        <title>Three genomes in the algal genus Volvox reveal the fate of a haploid sex-determining region after a transition to homothallism.</title>
        <authorList>
            <person name="Yamamoto K."/>
            <person name="Hamaji T."/>
            <person name="Kawai-Toyooka H."/>
            <person name="Matsuzaki R."/>
            <person name="Takahashi F."/>
            <person name="Nishimura Y."/>
            <person name="Kawachi M."/>
            <person name="Noguchi H."/>
            <person name="Minakuchi Y."/>
            <person name="Umen J.G."/>
            <person name="Toyoda A."/>
            <person name="Nozaki H."/>
        </authorList>
    </citation>
    <scope>NUCLEOTIDE SEQUENCE</scope>
    <source>
        <strain evidence="8">NIES-3786</strain>
    </source>
</reference>
<dbReference type="PANTHER" id="PTHR10037">
    <property type="entry name" value="VOLTAGE-GATED CATION CHANNEL CALCIUM AND SODIUM"/>
    <property type="match status" value="1"/>
</dbReference>
<evidence type="ECO:0000256" key="5">
    <source>
        <dbReference type="SAM" id="MobiDB-lite"/>
    </source>
</evidence>
<evidence type="ECO:0000256" key="2">
    <source>
        <dbReference type="ARBA" id="ARBA00022692"/>
    </source>
</evidence>
<feature type="compositionally biased region" description="Basic and acidic residues" evidence="5">
    <location>
        <begin position="60"/>
        <end position="82"/>
    </location>
</feature>
<gene>
    <name evidence="8" type="ORF">Vretifemale_20876</name>
</gene>
<evidence type="ECO:0000256" key="1">
    <source>
        <dbReference type="ARBA" id="ARBA00004141"/>
    </source>
</evidence>
<comment type="caution">
    <text evidence="8">The sequence shown here is derived from an EMBL/GenBank/DDBJ whole genome shotgun (WGS) entry which is preliminary data.</text>
</comment>
<feature type="region of interest" description="Disordered" evidence="5">
    <location>
        <begin position="60"/>
        <end position="172"/>
    </location>
</feature>
<sequence>IFQCITLESWTDVLYMTSDAVSWWVWPLFVTLTVFCAFFLVSLALAVIFLQFASENTETHDLERQRDEEAAMRRQQREQQRERKARAQQHKREQEGRLTEGDGEEEERRKGRGKLRKDSGSEDDRVVEVSEHGAFFGGKMGDVATGSPGLKGQEVQVQRKKDEDEMEEEKEE</sequence>
<dbReference type="GO" id="GO:0001518">
    <property type="term" value="C:voltage-gated sodium channel complex"/>
    <property type="evidence" value="ECO:0007669"/>
    <property type="project" value="TreeGrafter"/>
</dbReference>
<dbReference type="Gene3D" id="1.10.287.70">
    <property type="match status" value="1"/>
</dbReference>
<evidence type="ECO:0000259" key="7">
    <source>
        <dbReference type="Pfam" id="PF00520"/>
    </source>
</evidence>
<feature type="transmembrane region" description="Helical" evidence="6">
    <location>
        <begin position="24"/>
        <end position="50"/>
    </location>
</feature>
<feature type="compositionally biased region" description="Basic and acidic residues" evidence="5">
    <location>
        <begin position="90"/>
        <end position="100"/>
    </location>
</feature>
<dbReference type="InterPro" id="IPR043203">
    <property type="entry name" value="VGCC_Ca_Na"/>
</dbReference>
<name>A0A8J4G001_9CHLO</name>
<feature type="non-terminal residue" evidence="8">
    <location>
        <position position="1"/>
    </location>
</feature>
<keyword evidence="2 6" id="KW-0812">Transmembrane</keyword>
<proteinExistence type="predicted"/>
<evidence type="ECO:0000313" key="8">
    <source>
        <dbReference type="EMBL" id="GIL93481.1"/>
    </source>
</evidence>
<keyword evidence="4 6" id="KW-0472">Membrane</keyword>
<evidence type="ECO:0000256" key="6">
    <source>
        <dbReference type="SAM" id="Phobius"/>
    </source>
</evidence>
<dbReference type="OrthoDB" id="431720at2759"/>
<protein>
    <recommendedName>
        <fullName evidence="7">Ion transport domain-containing protein</fullName>
    </recommendedName>
</protein>
<dbReference type="Proteomes" id="UP000747110">
    <property type="component" value="Unassembled WGS sequence"/>
</dbReference>
<accession>A0A8J4G001</accession>
<evidence type="ECO:0000256" key="3">
    <source>
        <dbReference type="ARBA" id="ARBA00022989"/>
    </source>
</evidence>
<comment type="subcellular location">
    <subcellularLocation>
        <location evidence="1">Membrane</location>
        <topology evidence="1">Multi-pass membrane protein</topology>
    </subcellularLocation>
</comment>
<feature type="non-terminal residue" evidence="8">
    <location>
        <position position="172"/>
    </location>
</feature>
<dbReference type="InterPro" id="IPR005821">
    <property type="entry name" value="Ion_trans_dom"/>
</dbReference>
<feature type="compositionally biased region" description="Basic and acidic residues" evidence="5">
    <location>
        <begin position="116"/>
        <end position="131"/>
    </location>
</feature>
<feature type="domain" description="Ion transport" evidence="7">
    <location>
        <begin position="1"/>
        <end position="59"/>
    </location>
</feature>
<dbReference type="EMBL" id="BNCP01000103">
    <property type="protein sequence ID" value="GIL93481.1"/>
    <property type="molecule type" value="Genomic_DNA"/>
</dbReference>
<keyword evidence="9" id="KW-1185">Reference proteome</keyword>
<dbReference type="PANTHER" id="PTHR10037:SF62">
    <property type="entry name" value="SODIUM CHANNEL PROTEIN 60E"/>
    <property type="match status" value="1"/>
</dbReference>
<evidence type="ECO:0000313" key="9">
    <source>
        <dbReference type="Proteomes" id="UP000747110"/>
    </source>
</evidence>
<evidence type="ECO:0000256" key="4">
    <source>
        <dbReference type="ARBA" id="ARBA00023136"/>
    </source>
</evidence>
<dbReference type="Pfam" id="PF00520">
    <property type="entry name" value="Ion_trans"/>
    <property type="match status" value="1"/>
</dbReference>
<organism evidence="8 9">
    <name type="scientific">Volvox reticuliferus</name>
    <dbReference type="NCBI Taxonomy" id="1737510"/>
    <lineage>
        <taxon>Eukaryota</taxon>
        <taxon>Viridiplantae</taxon>
        <taxon>Chlorophyta</taxon>
        <taxon>core chlorophytes</taxon>
        <taxon>Chlorophyceae</taxon>
        <taxon>CS clade</taxon>
        <taxon>Chlamydomonadales</taxon>
        <taxon>Volvocaceae</taxon>
        <taxon>Volvox</taxon>
    </lineage>
</organism>
<dbReference type="GO" id="GO:0005248">
    <property type="term" value="F:voltage-gated sodium channel activity"/>
    <property type="evidence" value="ECO:0007669"/>
    <property type="project" value="TreeGrafter"/>
</dbReference>
<keyword evidence="3 6" id="KW-1133">Transmembrane helix</keyword>